<feature type="coiled-coil region" evidence="4">
    <location>
        <begin position="502"/>
        <end position="529"/>
    </location>
</feature>
<dbReference type="SMART" id="SM00320">
    <property type="entry name" value="WD40"/>
    <property type="match status" value="6"/>
</dbReference>
<dbReference type="Pfam" id="PF00400">
    <property type="entry name" value="WD40"/>
    <property type="match status" value="2"/>
</dbReference>
<keyword evidence="1 3" id="KW-0853">WD repeat</keyword>
<keyword evidence="4" id="KW-0175">Coiled coil</keyword>
<protein>
    <recommendedName>
        <fullName evidence="5">Protein kinase domain-containing protein</fullName>
    </recommendedName>
</protein>
<organism evidence="6 7">
    <name type="scientific">Cannabis sativa</name>
    <name type="common">Hemp</name>
    <name type="synonym">Marijuana</name>
    <dbReference type="NCBI Taxonomy" id="3483"/>
    <lineage>
        <taxon>Eukaryota</taxon>
        <taxon>Viridiplantae</taxon>
        <taxon>Streptophyta</taxon>
        <taxon>Embryophyta</taxon>
        <taxon>Tracheophyta</taxon>
        <taxon>Spermatophyta</taxon>
        <taxon>Magnoliopsida</taxon>
        <taxon>eudicotyledons</taxon>
        <taxon>Gunneridae</taxon>
        <taxon>Pentapetalae</taxon>
        <taxon>rosids</taxon>
        <taxon>fabids</taxon>
        <taxon>Rosales</taxon>
        <taxon>Cannabaceae</taxon>
        <taxon>Cannabis</taxon>
    </lineage>
</organism>
<dbReference type="InterPro" id="IPR001680">
    <property type="entry name" value="WD40_rpt"/>
</dbReference>
<dbReference type="GO" id="GO:0004672">
    <property type="term" value="F:protein kinase activity"/>
    <property type="evidence" value="ECO:0007669"/>
    <property type="project" value="InterPro"/>
</dbReference>
<dbReference type="Gene3D" id="2.130.10.10">
    <property type="entry name" value="YVTN repeat-like/Quinoprotein amine dehydrogenase"/>
    <property type="match status" value="1"/>
</dbReference>
<proteinExistence type="predicted"/>
<dbReference type="SUPFAM" id="SSF56112">
    <property type="entry name" value="Protein kinase-like (PK-like)"/>
    <property type="match status" value="1"/>
</dbReference>
<dbReference type="PROSITE" id="PS50294">
    <property type="entry name" value="WD_REPEATS_REGION"/>
    <property type="match status" value="2"/>
</dbReference>
<evidence type="ECO:0000256" key="2">
    <source>
        <dbReference type="ARBA" id="ARBA00022737"/>
    </source>
</evidence>
<dbReference type="AlphaFoldDB" id="A0A7J6GP52"/>
<feature type="repeat" description="WD" evidence="3">
    <location>
        <begin position="814"/>
        <end position="847"/>
    </location>
</feature>
<dbReference type="SUPFAM" id="SSF50978">
    <property type="entry name" value="WD40 repeat-like"/>
    <property type="match status" value="1"/>
</dbReference>
<evidence type="ECO:0000259" key="5">
    <source>
        <dbReference type="PROSITE" id="PS50011"/>
    </source>
</evidence>
<dbReference type="InterPro" id="IPR044630">
    <property type="entry name" value="SPA1/2/3/4"/>
</dbReference>
<name>A0A7J6GP52_CANSA</name>
<evidence type="ECO:0000256" key="4">
    <source>
        <dbReference type="SAM" id="Coils"/>
    </source>
</evidence>
<dbReference type="InterPro" id="IPR019775">
    <property type="entry name" value="WD40_repeat_CS"/>
</dbReference>
<feature type="repeat" description="WD" evidence="3">
    <location>
        <begin position="728"/>
        <end position="770"/>
    </location>
</feature>
<keyword evidence="2" id="KW-0677">Repeat</keyword>
<dbReference type="Gene3D" id="1.10.510.10">
    <property type="entry name" value="Transferase(Phosphotransferase) domain 1"/>
    <property type="match status" value="1"/>
</dbReference>
<dbReference type="PROSITE" id="PS00678">
    <property type="entry name" value="WD_REPEATS_1"/>
    <property type="match status" value="1"/>
</dbReference>
<comment type="caution">
    <text evidence="6">The sequence shown here is derived from an EMBL/GenBank/DDBJ whole genome shotgun (WGS) entry which is preliminary data.</text>
</comment>
<evidence type="ECO:0000256" key="3">
    <source>
        <dbReference type="PROSITE-ProRule" id="PRU00221"/>
    </source>
</evidence>
<dbReference type="EMBL" id="JAATIP010000047">
    <property type="protein sequence ID" value="KAF4384611.1"/>
    <property type="molecule type" value="Genomic_DNA"/>
</dbReference>
<reference evidence="6 7" key="1">
    <citation type="journal article" date="2020" name="bioRxiv">
        <title>Sequence and annotation of 42 cannabis genomes reveals extensive copy number variation in cannabinoid synthesis and pathogen resistance genes.</title>
        <authorList>
            <person name="Mckernan K.J."/>
            <person name="Helbert Y."/>
            <person name="Kane L.T."/>
            <person name="Ebling H."/>
            <person name="Zhang L."/>
            <person name="Liu B."/>
            <person name="Eaton Z."/>
            <person name="Mclaughlin S."/>
            <person name="Kingan S."/>
            <person name="Baybayan P."/>
            <person name="Concepcion G."/>
            <person name="Jordan M."/>
            <person name="Riva A."/>
            <person name="Barbazuk W."/>
            <person name="Harkins T."/>
        </authorList>
    </citation>
    <scope>NUCLEOTIDE SEQUENCE [LARGE SCALE GENOMIC DNA]</scope>
    <source>
        <strain evidence="7">cv. Jamaican Lion 4</strain>
        <tissue evidence="6">Leaf</tissue>
    </source>
</reference>
<feature type="domain" description="Protein kinase" evidence="5">
    <location>
        <begin position="141"/>
        <end position="468"/>
    </location>
</feature>
<dbReference type="InterPro" id="IPR000719">
    <property type="entry name" value="Prot_kinase_dom"/>
</dbReference>
<dbReference type="Proteomes" id="UP000525078">
    <property type="component" value="Unassembled WGS sequence"/>
</dbReference>
<accession>A0A7J6GP52</accession>
<evidence type="ECO:0000313" key="7">
    <source>
        <dbReference type="Proteomes" id="UP000525078"/>
    </source>
</evidence>
<sequence>MEDKDLNRCVTSLAGSDPLCNTPFAIDDARLKLTMVNNRDPELDLASVGSPSSSRQGLIWRNQYELVNNDFRSNDLLDDSLFQEENYQVLSRVREEFAMQNKRGEHFSNKHVGQDKDEISAHTRFNDDNKVISSNGLLVGNKKLKNISRSSFSQLLVKKKVKGKGIVTRYPEAYSASLDQNNEKHDYDAEVASTAGLKTSTNIDHNPILRSLPESYSSGISLREWLKCESRKVDKAERLLIFKQIVQLVEFAHSQGSALLDLRPTCFTILSSNKIQYIGSLTLTDTMNSVLPHLNKKRQVEPNSSSSHSLIAAKQQKLSEAMRSLRNQPKIGKETECYMAVSQTHGSRESQVYKDSSYRNTTTARQHQSMALLGQLEKQWYTCPEGFDERGCTSSSNIYGLGVLLFELLCISESWEAHSTMMFDLGRRIFPPKFLSEQPLEAGLCLWLLHPKPLSRPTFREILQSELICGSEDLNSGGVISNSAECSDSQTEELRKFLSSMEEEKKRRASKLSEQIRCLEEDISMVERGYSEKEFSLVKEDGFCLEESRSFSMPKKNENTLMKNITQLENAYFYLRSQIQHKELPKTKEKKCDVKVKNEDSSMNQASDDRIGAFFDGLCKFARYSKFEVCGTLKNGEFFNSTSAICSLSFDRDEDYIAAAKVSKKIKIFEFAALSNDATDIHYPVVELTNKSKLSCVCWNYYIKNYLASTDYDGVMWDAATGKECFQYSEHQKRAWSVDFSRANPTMFASGSDDCSVKLWNVNDKSSVGTIYCPANVCCVQFSDHSSNQLVTGSADYKIYGYDLRHVKIPLYTLAGHGKAVSYVKYLDAETLVSASTDNTLKLWNLNKPISSDDASSLSFTGHINEKNFVGLSVWDGYIACGSETNEVYSYHKSLPMPITSHTFGSVDPVSGHEIGDDSGQFVSSVCWRRKSNMVVAANSIGVLKVLKMV</sequence>
<dbReference type="GO" id="GO:0005524">
    <property type="term" value="F:ATP binding"/>
    <property type="evidence" value="ECO:0007669"/>
    <property type="project" value="InterPro"/>
</dbReference>
<evidence type="ECO:0000256" key="1">
    <source>
        <dbReference type="ARBA" id="ARBA00022574"/>
    </source>
</evidence>
<dbReference type="GO" id="GO:0009640">
    <property type="term" value="P:photomorphogenesis"/>
    <property type="evidence" value="ECO:0007669"/>
    <property type="project" value="InterPro"/>
</dbReference>
<dbReference type="InterPro" id="IPR011009">
    <property type="entry name" value="Kinase-like_dom_sf"/>
</dbReference>
<evidence type="ECO:0000313" key="6">
    <source>
        <dbReference type="EMBL" id="KAF4384611.1"/>
    </source>
</evidence>
<dbReference type="PROSITE" id="PS50011">
    <property type="entry name" value="PROTEIN_KINASE_DOM"/>
    <property type="match status" value="1"/>
</dbReference>
<gene>
    <name evidence="6" type="ORF">F8388_003918</name>
</gene>
<dbReference type="PANTHER" id="PTHR44218">
    <property type="entry name" value="PROTEIN SPA1-RELATED 2"/>
    <property type="match status" value="1"/>
</dbReference>
<dbReference type="PROSITE" id="PS50082">
    <property type="entry name" value="WD_REPEATS_2"/>
    <property type="match status" value="2"/>
</dbReference>
<dbReference type="InterPro" id="IPR015943">
    <property type="entry name" value="WD40/YVTN_repeat-like_dom_sf"/>
</dbReference>
<dbReference type="PANTHER" id="PTHR44218:SF6">
    <property type="entry name" value="PROTEIN SUPPRESSOR OF PHYA-105 1"/>
    <property type="match status" value="1"/>
</dbReference>
<dbReference type="InterPro" id="IPR036322">
    <property type="entry name" value="WD40_repeat_dom_sf"/>
</dbReference>